<keyword evidence="5" id="KW-0411">Iron-sulfur</keyword>
<comment type="cofactor">
    <cofactor evidence="1">
        <name>[4Fe-4S] cluster</name>
        <dbReference type="ChEBI" id="CHEBI:49883"/>
    </cofactor>
</comment>
<evidence type="ECO:0000256" key="4">
    <source>
        <dbReference type="ARBA" id="ARBA00023004"/>
    </source>
</evidence>
<gene>
    <name evidence="7" type="ORF">NM961_12580</name>
</gene>
<dbReference type="Proteomes" id="UP001165498">
    <property type="component" value="Unassembled WGS sequence"/>
</dbReference>
<dbReference type="Pfam" id="PF04055">
    <property type="entry name" value="Radical_SAM"/>
    <property type="match status" value="1"/>
</dbReference>
<dbReference type="EMBL" id="JANFQO010000010">
    <property type="protein sequence ID" value="MCQ4165546.1"/>
    <property type="molecule type" value="Genomic_DNA"/>
</dbReference>
<evidence type="ECO:0000256" key="2">
    <source>
        <dbReference type="ARBA" id="ARBA00022691"/>
    </source>
</evidence>
<keyword evidence="3" id="KW-0479">Metal-binding</keyword>
<dbReference type="InterPro" id="IPR023984">
    <property type="entry name" value="rSAM_ocin_1"/>
</dbReference>
<evidence type="ECO:0000259" key="6">
    <source>
        <dbReference type="SMART" id="SM00729"/>
    </source>
</evidence>
<name>A0ABT1QTF1_9GAMM</name>
<dbReference type="SFLD" id="SFLDS00029">
    <property type="entry name" value="Radical_SAM"/>
    <property type="match status" value="1"/>
</dbReference>
<evidence type="ECO:0000313" key="8">
    <source>
        <dbReference type="Proteomes" id="UP001165498"/>
    </source>
</evidence>
<dbReference type="InterPro" id="IPR006638">
    <property type="entry name" value="Elp3/MiaA/NifB-like_rSAM"/>
</dbReference>
<sequence>MRPAVLLCVAPVLSVLRPALGPSTLKAALESAGIAAEVLYLNLHFAEACGVETNEWLAEDVPTHLLVGDWLFAHLLAGAEPAGAAAHAQTLREHAGPARWRELLRLRARSEGFIAGLARHVHTRGAAVVGFSSMFQQTAASLALAAQLKRLAPDTHICFGGANCHGPMGPALLQRYGQIDSVFTGNAEAVFAAFTRGVLDGRPRPVPGAVLRGGSEAARPAPPARLDQAPVPDHSDYFRYLRGSTLGAQLRPAVPFESSRGCWWGQKHHCTFCGLNSDSMAFNAKPAPQVLDELAQLAQRHGVARFCAADNIMALEHIEQVFGVLESRSPGWRFFYEIKSNLSEARLRTLARGGVTWVQPGIESLDDRVLQIMRKGVTALANIRLLRNCTELGMGAVWNILYGFPHEPADAYARMARLLPLLQHLRPPTSCSRIRIDRFSPNYEQSAAMGFSQVRPAPAYAALYGGDAAWLEQVAYFFEGTPPQGEQFGYADALRAAVQDWRDSWYRHEEVPELRLERLGPAALVKDTRRCAVQALHLLPPAAVALLDGCRDPAPVSRLLQHNAAAHPDSDAEADFARLVELGLVLVDGNAALSLPVDGADTVIDAAGRADFPWGHVLPAPADAAARRAELPT</sequence>
<evidence type="ECO:0000256" key="5">
    <source>
        <dbReference type="ARBA" id="ARBA00023014"/>
    </source>
</evidence>
<feature type="domain" description="Elp3/MiaA/NifB-like radical SAM core" evidence="6">
    <location>
        <begin position="252"/>
        <end position="480"/>
    </location>
</feature>
<dbReference type="PANTHER" id="PTHR43409">
    <property type="entry name" value="ANAEROBIC MAGNESIUM-PROTOPORPHYRIN IX MONOMETHYL ESTER CYCLASE-RELATED"/>
    <property type="match status" value="1"/>
</dbReference>
<evidence type="ECO:0000313" key="7">
    <source>
        <dbReference type="EMBL" id="MCQ4165546.1"/>
    </source>
</evidence>
<dbReference type="SUPFAM" id="SSF102114">
    <property type="entry name" value="Radical SAM enzymes"/>
    <property type="match status" value="1"/>
</dbReference>
<dbReference type="NCBIfam" id="TIGR03975">
    <property type="entry name" value="rSAM_ocin_1"/>
    <property type="match status" value="1"/>
</dbReference>
<keyword evidence="8" id="KW-1185">Reference proteome</keyword>
<proteinExistence type="predicted"/>
<dbReference type="InterPro" id="IPR013785">
    <property type="entry name" value="Aldolase_TIM"/>
</dbReference>
<dbReference type="SMART" id="SM00729">
    <property type="entry name" value="Elp3"/>
    <property type="match status" value="1"/>
</dbReference>
<comment type="caution">
    <text evidence="7">The sequence shown here is derived from an EMBL/GenBank/DDBJ whole genome shotgun (WGS) entry which is preliminary data.</text>
</comment>
<dbReference type="InterPro" id="IPR051198">
    <property type="entry name" value="BchE-like"/>
</dbReference>
<dbReference type="CDD" id="cd01335">
    <property type="entry name" value="Radical_SAM"/>
    <property type="match status" value="1"/>
</dbReference>
<keyword evidence="4" id="KW-0408">Iron</keyword>
<accession>A0ABT1QTF1</accession>
<dbReference type="SFLD" id="SFLDG01082">
    <property type="entry name" value="B12-binding_domain_containing"/>
    <property type="match status" value="1"/>
</dbReference>
<evidence type="ECO:0000256" key="3">
    <source>
        <dbReference type="ARBA" id="ARBA00022723"/>
    </source>
</evidence>
<dbReference type="SFLD" id="SFLDF00324">
    <property type="entry name" value="bacteriocin_maturation"/>
    <property type="match status" value="1"/>
</dbReference>
<reference evidence="7" key="1">
    <citation type="submission" date="2022-07" db="EMBL/GenBank/DDBJ databases">
        <title>Tahibacter sp., a new gammaproteobacterium isolated from the silt sample collected at pig farm.</title>
        <authorList>
            <person name="Chen H."/>
        </authorList>
    </citation>
    <scope>NUCLEOTIDE SEQUENCE</scope>
    <source>
        <strain evidence="7">P2K</strain>
    </source>
</reference>
<dbReference type="PANTHER" id="PTHR43409:SF7">
    <property type="entry name" value="BLL1977 PROTEIN"/>
    <property type="match status" value="1"/>
</dbReference>
<organism evidence="7 8">
    <name type="scientific">Tahibacter harae</name>
    <dbReference type="NCBI Taxonomy" id="2963937"/>
    <lineage>
        <taxon>Bacteria</taxon>
        <taxon>Pseudomonadati</taxon>
        <taxon>Pseudomonadota</taxon>
        <taxon>Gammaproteobacteria</taxon>
        <taxon>Lysobacterales</taxon>
        <taxon>Rhodanobacteraceae</taxon>
        <taxon>Tahibacter</taxon>
    </lineage>
</organism>
<dbReference type="InterPro" id="IPR058240">
    <property type="entry name" value="rSAM_sf"/>
</dbReference>
<evidence type="ECO:0000256" key="1">
    <source>
        <dbReference type="ARBA" id="ARBA00001966"/>
    </source>
</evidence>
<dbReference type="Gene3D" id="3.20.20.70">
    <property type="entry name" value="Aldolase class I"/>
    <property type="match status" value="1"/>
</dbReference>
<dbReference type="RefSeq" id="WP_255914735.1">
    <property type="nucleotide sequence ID" value="NZ_JANFQO010000010.1"/>
</dbReference>
<protein>
    <submittedName>
        <fullName evidence="7">RiPP maturation radical SAM C-methyltransferase</fullName>
    </submittedName>
</protein>
<dbReference type="InterPro" id="IPR007197">
    <property type="entry name" value="rSAM"/>
</dbReference>
<keyword evidence="2" id="KW-0949">S-adenosyl-L-methionine</keyword>